<evidence type="ECO:0000313" key="4">
    <source>
        <dbReference type="Proteomes" id="UP000024001"/>
    </source>
</evidence>
<dbReference type="Gene3D" id="1.10.150.310">
    <property type="entry name" value="Tex RuvX-like domain-like"/>
    <property type="match status" value="1"/>
</dbReference>
<dbReference type="GO" id="GO:0006281">
    <property type="term" value="P:DNA repair"/>
    <property type="evidence" value="ECO:0007669"/>
    <property type="project" value="InterPro"/>
</dbReference>
<dbReference type="EMBL" id="JFYO01000001">
    <property type="protein sequence ID" value="EZP29612.1"/>
    <property type="molecule type" value="Genomic_DNA"/>
</dbReference>
<dbReference type="SUPFAM" id="SSF47781">
    <property type="entry name" value="RuvA domain 2-like"/>
    <property type="match status" value="1"/>
</dbReference>
<dbReference type="AlphaFoldDB" id="A0A031FZD0"/>
<sequence length="200" mass="20483">MIVAMGAQAVSGSRRRLGIGAAITLVVVVAAVTIAIGIVRTGTESAVETVPDAVSETVAPGSVYVHVSGEVRMPGLYRLDQGARVVDAVAAAGGFSDEASRDGVNLARPVSDGEQLLIPAEGAAQTDVGAPAAPEGDSRVNLNTADLAALDTLPRVGPAIAQRIMDWREENGRFTSVDDLMAVPGIGEKMLASIRDLVTV</sequence>
<feature type="domain" description="Helix-hairpin-helix DNA-binding motif class 1" evidence="2">
    <location>
        <begin position="178"/>
        <end position="197"/>
    </location>
</feature>
<keyword evidence="1" id="KW-0812">Transmembrane</keyword>
<name>A0A031FZD0_9MICO</name>
<dbReference type="Proteomes" id="UP000024001">
    <property type="component" value="Unassembled WGS sequence"/>
</dbReference>
<protein>
    <submittedName>
        <fullName evidence="3">ComEA protein</fullName>
    </submittedName>
</protein>
<dbReference type="PATRIC" id="fig|273677.3.peg.222"/>
<dbReference type="Pfam" id="PF12836">
    <property type="entry name" value="HHH_3"/>
    <property type="match status" value="1"/>
</dbReference>
<evidence type="ECO:0000259" key="2">
    <source>
        <dbReference type="SMART" id="SM00278"/>
    </source>
</evidence>
<comment type="caution">
    <text evidence="3">The sequence shown here is derived from an EMBL/GenBank/DDBJ whole genome shotgun (WGS) entry which is preliminary data.</text>
</comment>
<dbReference type="GO" id="GO:0015627">
    <property type="term" value="C:type II protein secretion system complex"/>
    <property type="evidence" value="ECO:0007669"/>
    <property type="project" value="TreeGrafter"/>
</dbReference>
<dbReference type="Pfam" id="PF10531">
    <property type="entry name" value="SLBB"/>
    <property type="match status" value="1"/>
</dbReference>
<organism evidence="3 4">
    <name type="scientific">Microbacterium oleivorans</name>
    <dbReference type="NCBI Taxonomy" id="273677"/>
    <lineage>
        <taxon>Bacteria</taxon>
        <taxon>Bacillati</taxon>
        <taxon>Actinomycetota</taxon>
        <taxon>Actinomycetes</taxon>
        <taxon>Micrococcales</taxon>
        <taxon>Microbacteriaceae</taxon>
        <taxon>Microbacterium</taxon>
    </lineage>
</organism>
<reference evidence="3 4" key="1">
    <citation type="submission" date="2014-03" db="EMBL/GenBank/DDBJ databases">
        <title>Draft Genome Sequences of 13 Willow Endophytes.</title>
        <authorList>
            <person name="Gan H.Y."/>
            <person name="Gan H.M."/>
            <person name="Savka M.A."/>
            <person name="Hudson A.O."/>
        </authorList>
    </citation>
    <scope>NUCLEOTIDE SEQUENCE [LARGE SCALE GENOMIC DNA]</scope>
    <source>
        <strain evidence="3 4">RIT293</strain>
    </source>
</reference>
<dbReference type="GO" id="GO:0003677">
    <property type="term" value="F:DNA binding"/>
    <property type="evidence" value="ECO:0007669"/>
    <property type="project" value="InterPro"/>
</dbReference>
<evidence type="ECO:0000313" key="3">
    <source>
        <dbReference type="EMBL" id="EZP29612.1"/>
    </source>
</evidence>
<feature type="domain" description="Helix-hairpin-helix DNA-binding motif class 1" evidence="2">
    <location>
        <begin position="148"/>
        <end position="167"/>
    </location>
</feature>
<dbReference type="GO" id="GO:0015628">
    <property type="term" value="P:protein secretion by the type II secretion system"/>
    <property type="evidence" value="ECO:0007669"/>
    <property type="project" value="TreeGrafter"/>
</dbReference>
<dbReference type="InterPro" id="IPR003583">
    <property type="entry name" value="Hlx-hairpin-Hlx_DNA-bd_motif"/>
</dbReference>
<dbReference type="PANTHER" id="PTHR21180">
    <property type="entry name" value="ENDONUCLEASE/EXONUCLEASE/PHOSPHATASE FAMILY DOMAIN-CONTAINING PROTEIN 1"/>
    <property type="match status" value="1"/>
</dbReference>
<dbReference type="PANTHER" id="PTHR21180:SF32">
    <property type="entry name" value="ENDONUCLEASE_EXONUCLEASE_PHOSPHATASE FAMILY DOMAIN-CONTAINING PROTEIN 1"/>
    <property type="match status" value="1"/>
</dbReference>
<feature type="transmembrane region" description="Helical" evidence="1">
    <location>
        <begin position="17"/>
        <end position="39"/>
    </location>
</feature>
<dbReference type="eggNOG" id="COG1555">
    <property type="taxonomic scope" value="Bacteria"/>
</dbReference>
<evidence type="ECO:0000256" key="1">
    <source>
        <dbReference type="SAM" id="Phobius"/>
    </source>
</evidence>
<proteinExistence type="predicted"/>
<keyword evidence="1" id="KW-1133">Transmembrane helix</keyword>
<dbReference type="InterPro" id="IPR010994">
    <property type="entry name" value="RuvA_2-like"/>
</dbReference>
<keyword evidence="4" id="KW-1185">Reference proteome</keyword>
<accession>A0A031FZD0</accession>
<dbReference type="InterPro" id="IPR004509">
    <property type="entry name" value="Competence_ComEA_HhH"/>
</dbReference>
<dbReference type="NCBIfam" id="TIGR00426">
    <property type="entry name" value="competence protein ComEA helix-hairpin-helix repeat region"/>
    <property type="match status" value="1"/>
</dbReference>
<keyword evidence="1" id="KW-0472">Membrane</keyword>
<dbReference type="InterPro" id="IPR051675">
    <property type="entry name" value="Endo/Exo/Phosphatase_dom_1"/>
</dbReference>
<dbReference type="InterPro" id="IPR019554">
    <property type="entry name" value="Soluble_ligand-bd"/>
</dbReference>
<dbReference type="SMART" id="SM00278">
    <property type="entry name" value="HhH1"/>
    <property type="match status" value="2"/>
</dbReference>
<gene>
    <name evidence="3" type="ORF">BW34_00229</name>
</gene>
<dbReference type="Gene3D" id="3.10.560.10">
    <property type="entry name" value="Outer membrane lipoprotein wza domain like"/>
    <property type="match status" value="1"/>
</dbReference>